<dbReference type="EMBL" id="LAZR01057473">
    <property type="protein sequence ID" value="KKK72001.1"/>
    <property type="molecule type" value="Genomic_DNA"/>
</dbReference>
<organism evidence="1">
    <name type="scientific">marine sediment metagenome</name>
    <dbReference type="NCBI Taxonomy" id="412755"/>
    <lineage>
        <taxon>unclassified sequences</taxon>
        <taxon>metagenomes</taxon>
        <taxon>ecological metagenomes</taxon>
    </lineage>
</organism>
<comment type="caution">
    <text evidence="1">The sequence shown here is derived from an EMBL/GenBank/DDBJ whole genome shotgun (WGS) entry which is preliminary data.</text>
</comment>
<evidence type="ECO:0000313" key="1">
    <source>
        <dbReference type="EMBL" id="KKK72001.1"/>
    </source>
</evidence>
<reference evidence="1" key="1">
    <citation type="journal article" date="2015" name="Nature">
        <title>Complex archaea that bridge the gap between prokaryotes and eukaryotes.</title>
        <authorList>
            <person name="Spang A."/>
            <person name="Saw J.H."/>
            <person name="Jorgensen S.L."/>
            <person name="Zaremba-Niedzwiedzka K."/>
            <person name="Martijn J."/>
            <person name="Lind A.E."/>
            <person name="van Eijk R."/>
            <person name="Schleper C."/>
            <person name="Guy L."/>
            <person name="Ettema T.J."/>
        </authorList>
    </citation>
    <scope>NUCLEOTIDE SEQUENCE</scope>
</reference>
<feature type="non-terminal residue" evidence="1">
    <location>
        <position position="307"/>
    </location>
</feature>
<protein>
    <submittedName>
        <fullName evidence="1">Uncharacterized protein</fullName>
    </submittedName>
</protein>
<name>A0A0F9AIJ8_9ZZZZ</name>
<dbReference type="AlphaFoldDB" id="A0A0F9AIJ8"/>
<gene>
    <name evidence="1" type="ORF">LCGC14_2908280</name>
</gene>
<sequence>MFSLKGWQPFAQRSAAKGWFAAFAIPFGCADKGCRPIRFLETIGIPISLQSLQLLLELPDTQGEILHALFHFPDECVGVVRAPDLLKVCRSVVICSVLSETAAAHLAELLLRVGDDEIEKLAPDLQIFVARIEDVLCCGRIKVHIKNRLIRIPDPRPFVDTVGPLYLEPGLEDLNVGPDGESSLATQPQQTRTFTDIQDWDPRNVYVFPGNHGKIACCHVAMKTAEQIEAEWNVVLEGKKGISKNKDARVTYEYFDEQTGWVALADGKVLKPPTPHGMGTVPVDVHTVGWLPFFQAEGKDYEANYGE</sequence>
<accession>A0A0F9AIJ8</accession>
<proteinExistence type="predicted"/>